<dbReference type="EMBL" id="CM023490">
    <property type="protein sequence ID" value="KAH6942363.1"/>
    <property type="molecule type" value="Genomic_DNA"/>
</dbReference>
<reference evidence="1" key="1">
    <citation type="submission" date="2020-05" db="EMBL/GenBank/DDBJ databases">
        <title>Large-scale comparative analyses of tick genomes elucidate their genetic diversity and vector capacities.</title>
        <authorList>
            <person name="Jia N."/>
            <person name="Wang J."/>
            <person name="Shi W."/>
            <person name="Du L."/>
            <person name="Sun Y."/>
            <person name="Zhan W."/>
            <person name="Jiang J."/>
            <person name="Wang Q."/>
            <person name="Zhang B."/>
            <person name="Ji P."/>
            <person name="Sakyi L.B."/>
            <person name="Cui X."/>
            <person name="Yuan T."/>
            <person name="Jiang B."/>
            <person name="Yang W."/>
            <person name="Lam T.T.-Y."/>
            <person name="Chang Q."/>
            <person name="Ding S."/>
            <person name="Wang X."/>
            <person name="Zhu J."/>
            <person name="Ruan X."/>
            <person name="Zhao L."/>
            <person name="Wei J."/>
            <person name="Que T."/>
            <person name="Du C."/>
            <person name="Cheng J."/>
            <person name="Dai P."/>
            <person name="Han X."/>
            <person name="Huang E."/>
            <person name="Gao Y."/>
            <person name="Liu J."/>
            <person name="Shao H."/>
            <person name="Ye R."/>
            <person name="Li L."/>
            <person name="Wei W."/>
            <person name="Wang X."/>
            <person name="Wang C."/>
            <person name="Yang T."/>
            <person name="Huo Q."/>
            <person name="Li W."/>
            <person name="Guo W."/>
            <person name="Chen H."/>
            <person name="Zhou L."/>
            <person name="Ni X."/>
            <person name="Tian J."/>
            <person name="Zhou Y."/>
            <person name="Sheng Y."/>
            <person name="Liu T."/>
            <person name="Pan Y."/>
            <person name="Xia L."/>
            <person name="Li J."/>
            <person name="Zhao F."/>
            <person name="Cao W."/>
        </authorList>
    </citation>
    <scope>NUCLEOTIDE SEQUENCE</scope>
    <source>
        <strain evidence="1">Hyas-2018</strain>
    </source>
</reference>
<protein>
    <submittedName>
        <fullName evidence="1">Uncharacterized protein</fullName>
    </submittedName>
</protein>
<gene>
    <name evidence="1" type="ORF">HPB50_004180</name>
</gene>
<evidence type="ECO:0000313" key="1">
    <source>
        <dbReference type="EMBL" id="KAH6942363.1"/>
    </source>
</evidence>
<dbReference type="Proteomes" id="UP000821845">
    <property type="component" value="Chromosome 10"/>
</dbReference>
<accession>A0ACB7T8A9</accession>
<evidence type="ECO:0000313" key="2">
    <source>
        <dbReference type="Proteomes" id="UP000821845"/>
    </source>
</evidence>
<proteinExistence type="predicted"/>
<keyword evidence="2" id="KW-1185">Reference proteome</keyword>
<sequence length="388" mass="42555">MDSKETKAPAAAARRRFGSKRERPPAKMRKRKKEERENAIEPAGRRPRSKISPPHHYRRGSAAPDVGKKTFHPTAAATSSGREKETFGRQSRIGPVLASLGFPRTGGAHSSECGSVRSLVAVAGERCFSRSSAQRRLGSNFVACACSFFIRPPPPTSFSSSNKRCASLSLRFPSPSPPRSPHAADDTDRKPSRLPFAPRSRWHELSHVLHTTSRVEELHETPAVRASCQQAAENVPSQQERQQDERESEPRRGGGEAAGFFVTHYYFCFFSSLAAHVFSFLFRVSPLRHSGEAALPFAGSFFRWPSLVDLSSLSPQRRPREPSTSYCSLGLTQPRIDVPCSTHTRLAGGGGVSVGSPHRCLVSSPSSPLSNKRHPRIYFPSRGASDAS</sequence>
<comment type="caution">
    <text evidence="1">The sequence shown here is derived from an EMBL/GenBank/DDBJ whole genome shotgun (WGS) entry which is preliminary data.</text>
</comment>
<name>A0ACB7T8A9_HYAAI</name>
<organism evidence="1 2">
    <name type="scientific">Hyalomma asiaticum</name>
    <name type="common">Tick</name>
    <dbReference type="NCBI Taxonomy" id="266040"/>
    <lineage>
        <taxon>Eukaryota</taxon>
        <taxon>Metazoa</taxon>
        <taxon>Ecdysozoa</taxon>
        <taxon>Arthropoda</taxon>
        <taxon>Chelicerata</taxon>
        <taxon>Arachnida</taxon>
        <taxon>Acari</taxon>
        <taxon>Parasitiformes</taxon>
        <taxon>Ixodida</taxon>
        <taxon>Ixodoidea</taxon>
        <taxon>Ixodidae</taxon>
        <taxon>Hyalomminae</taxon>
        <taxon>Hyalomma</taxon>
    </lineage>
</organism>